<feature type="compositionally biased region" description="Low complexity" evidence="1">
    <location>
        <begin position="75"/>
        <end position="88"/>
    </location>
</feature>
<dbReference type="EMBL" id="JBBCAQ010000032">
    <property type="protein sequence ID" value="KAK7584271.1"/>
    <property type="molecule type" value="Genomic_DNA"/>
</dbReference>
<feature type="compositionally biased region" description="Low complexity" evidence="1">
    <location>
        <begin position="162"/>
        <end position="181"/>
    </location>
</feature>
<accession>A0AAN9TUM9</accession>
<evidence type="ECO:0000313" key="3">
    <source>
        <dbReference type="Proteomes" id="UP001367676"/>
    </source>
</evidence>
<dbReference type="AlphaFoldDB" id="A0AAN9TUM9"/>
<feature type="compositionally biased region" description="Pro residues" evidence="1">
    <location>
        <begin position="54"/>
        <end position="65"/>
    </location>
</feature>
<protein>
    <submittedName>
        <fullName evidence="2">Uncharacterized protein</fullName>
    </submittedName>
</protein>
<sequence>MNKFAQGPTLVPMRKVWPVESSTTQHVIVNPSATQNNLSEPQLAHSSKGLPEHQPSPPKYQPPPGNFALKPVDQSSSSRISSATAPSSEGNSVGVPQFRINSNWRKDIPQPSQGTQSLIVDPPATQTKLSETPPANSLLGFPERQRQLSLLKQTQLSDKVAPKSVDPPSSSTTSATPEPSSGRSPVGILRTGSNRDWLKPIAPPHQDKPSTTQQLLVNPPANENIPPKTPPSYSSNSLPERQLSLPKYQPQQESSDFAFKPVDLPSTPKASSSLEPISESKFKIHEWRQPNPQPLEVIPVKENSATVARPLPASETDGHRHKPVYVSKDGRILGPADGSYIVPATTADPSSGSHIDHMHKPVHETASGRAALGPSDRKYDGSATAASPSPDHVHRPVFVHAPSERAGKDTTILKVMFIIQG</sequence>
<comment type="caution">
    <text evidence="2">The sequence shown here is derived from an EMBL/GenBank/DDBJ whole genome shotgun (WGS) entry which is preliminary data.</text>
</comment>
<feature type="compositionally biased region" description="Polar residues" evidence="1">
    <location>
        <begin position="110"/>
        <end position="119"/>
    </location>
</feature>
<proteinExistence type="predicted"/>
<name>A0AAN9TUM9_9HEMI</name>
<feature type="compositionally biased region" description="Polar residues" evidence="1">
    <location>
        <begin position="28"/>
        <end position="40"/>
    </location>
</feature>
<feature type="region of interest" description="Disordered" evidence="1">
    <location>
        <begin position="153"/>
        <end position="240"/>
    </location>
</feature>
<reference evidence="2 3" key="1">
    <citation type="submission" date="2024-03" db="EMBL/GenBank/DDBJ databases">
        <title>Adaptation during the transition from Ophiocordyceps entomopathogen to insect associate is accompanied by gene loss and intensified selection.</title>
        <authorList>
            <person name="Ward C.M."/>
            <person name="Onetto C.A."/>
            <person name="Borneman A.R."/>
        </authorList>
    </citation>
    <scope>NUCLEOTIDE SEQUENCE [LARGE SCALE GENOMIC DNA]</scope>
    <source>
        <strain evidence="2">AWRI1</strain>
        <tissue evidence="2">Single Adult Female</tissue>
    </source>
</reference>
<evidence type="ECO:0000313" key="2">
    <source>
        <dbReference type="EMBL" id="KAK7584271.1"/>
    </source>
</evidence>
<feature type="region of interest" description="Disordered" evidence="1">
    <location>
        <begin position="367"/>
        <end position="395"/>
    </location>
</feature>
<feature type="region of interest" description="Disordered" evidence="1">
    <location>
        <begin position="28"/>
        <end position="119"/>
    </location>
</feature>
<gene>
    <name evidence="2" type="ORF">V9T40_005234</name>
</gene>
<keyword evidence="3" id="KW-1185">Reference proteome</keyword>
<dbReference type="Proteomes" id="UP001367676">
    <property type="component" value="Unassembled WGS sequence"/>
</dbReference>
<organism evidence="2 3">
    <name type="scientific">Parthenolecanium corni</name>
    <dbReference type="NCBI Taxonomy" id="536013"/>
    <lineage>
        <taxon>Eukaryota</taxon>
        <taxon>Metazoa</taxon>
        <taxon>Ecdysozoa</taxon>
        <taxon>Arthropoda</taxon>
        <taxon>Hexapoda</taxon>
        <taxon>Insecta</taxon>
        <taxon>Pterygota</taxon>
        <taxon>Neoptera</taxon>
        <taxon>Paraneoptera</taxon>
        <taxon>Hemiptera</taxon>
        <taxon>Sternorrhyncha</taxon>
        <taxon>Coccoidea</taxon>
        <taxon>Coccidae</taxon>
        <taxon>Parthenolecanium</taxon>
    </lineage>
</organism>
<evidence type="ECO:0000256" key="1">
    <source>
        <dbReference type="SAM" id="MobiDB-lite"/>
    </source>
</evidence>